<dbReference type="AlphaFoldDB" id="A0A5J4YKY6"/>
<proteinExistence type="predicted"/>
<dbReference type="Proteomes" id="UP000324585">
    <property type="component" value="Unassembled WGS sequence"/>
</dbReference>
<feature type="region of interest" description="Disordered" evidence="1">
    <location>
        <begin position="1"/>
        <end position="20"/>
    </location>
</feature>
<dbReference type="EMBL" id="VRMN01000010">
    <property type="protein sequence ID" value="KAA8492139.1"/>
    <property type="molecule type" value="Genomic_DNA"/>
</dbReference>
<name>A0A5J4YKY6_PORPP</name>
<evidence type="ECO:0000313" key="2">
    <source>
        <dbReference type="EMBL" id="KAA8492139.1"/>
    </source>
</evidence>
<accession>A0A5J4YKY6</accession>
<feature type="compositionally biased region" description="Basic and acidic residues" evidence="1">
    <location>
        <begin position="76"/>
        <end position="114"/>
    </location>
</feature>
<keyword evidence="3" id="KW-1185">Reference proteome</keyword>
<reference evidence="3" key="1">
    <citation type="journal article" date="2019" name="Nat. Commun.">
        <title>Expansion of phycobilisome linker gene families in mesophilic red algae.</title>
        <authorList>
            <person name="Lee J."/>
            <person name="Kim D."/>
            <person name="Bhattacharya D."/>
            <person name="Yoon H.S."/>
        </authorList>
    </citation>
    <scope>NUCLEOTIDE SEQUENCE [LARGE SCALE GENOMIC DNA]</scope>
    <source>
        <strain evidence="3">CCMP 1328</strain>
    </source>
</reference>
<sequence>MAFVHGAGTLHSAPRAHARGGAVCKMSTEEPMTRRAVLFGVGATSLAALIAAPVIAETGPLDVPPEQKPEGVGAKFVEKSDLSRNQIKKMEQTEGTDKQKAAREAEKKEAEKKK</sequence>
<evidence type="ECO:0000313" key="3">
    <source>
        <dbReference type="Proteomes" id="UP000324585"/>
    </source>
</evidence>
<protein>
    <submittedName>
        <fullName evidence="2">Uncharacterized protein</fullName>
    </submittedName>
</protein>
<comment type="caution">
    <text evidence="2">The sequence shown here is derived from an EMBL/GenBank/DDBJ whole genome shotgun (WGS) entry which is preliminary data.</text>
</comment>
<feature type="region of interest" description="Disordered" evidence="1">
    <location>
        <begin position="60"/>
        <end position="114"/>
    </location>
</feature>
<gene>
    <name evidence="2" type="ORF">FVE85_3577</name>
</gene>
<evidence type="ECO:0000256" key="1">
    <source>
        <dbReference type="SAM" id="MobiDB-lite"/>
    </source>
</evidence>
<organism evidence="2 3">
    <name type="scientific">Porphyridium purpureum</name>
    <name type="common">Red alga</name>
    <name type="synonym">Porphyridium cruentum</name>
    <dbReference type="NCBI Taxonomy" id="35688"/>
    <lineage>
        <taxon>Eukaryota</taxon>
        <taxon>Rhodophyta</taxon>
        <taxon>Bangiophyceae</taxon>
        <taxon>Porphyridiales</taxon>
        <taxon>Porphyridiaceae</taxon>
        <taxon>Porphyridium</taxon>
    </lineage>
</organism>